<gene>
    <name evidence="2" type="ORF">C8N32_109131</name>
</gene>
<name>A0A2T5BRV8_9RHOB</name>
<evidence type="ECO:0000313" key="3">
    <source>
        <dbReference type="Proteomes" id="UP000243859"/>
    </source>
</evidence>
<sequence>MLTGSLARTLSGPVGASLICAVVIFALSADRRRMQETGRSGLCLLCSLIMMAGIASAASFMGGFAGTARARAGSPFFGGAGIFPMAASFVLAVPPLLILWRLPLLSRPGPNRYGPQPTR</sequence>
<dbReference type="AlphaFoldDB" id="A0A2T5BRV8"/>
<accession>A0A2T5BRV8</accession>
<feature type="transmembrane region" description="Helical" evidence="1">
    <location>
        <begin position="41"/>
        <end position="64"/>
    </location>
</feature>
<keyword evidence="3" id="KW-1185">Reference proteome</keyword>
<comment type="caution">
    <text evidence="2">The sequence shown here is derived from an EMBL/GenBank/DDBJ whole genome shotgun (WGS) entry which is preliminary data.</text>
</comment>
<evidence type="ECO:0000313" key="2">
    <source>
        <dbReference type="EMBL" id="PTN02007.1"/>
    </source>
</evidence>
<dbReference type="OrthoDB" id="9812349at2"/>
<keyword evidence="1" id="KW-0812">Transmembrane</keyword>
<proteinExistence type="predicted"/>
<keyword evidence="1" id="KW-0472">Membrane</keyword>
<organism evidence="2 3">
    <name type="scientific">Rhodovulum imhoffii</name>
    <dbReference type="NCBI Taxonomy" id="365340"/>
    <lineage>
        <taxon>Bacteria</taxon>
        <taxon>Pseudomonadati</taxon>
        <taxon>Pseudomonadota</taxon>
        <taxon>Alphaproteobacteria</taxon>
        <taxon>Rhodobacterales</taxon>
        <taxon>Paracoccaceae</taxon>
        <taxon>Rhodovulum</taxon>
    </lineage>
</organism>
<dbReference type="EMBL" id="QAAA01000009">
    <property type="protein sequence ID" value="PTN02007.1"/>
    <property type="molecule type" value="Genomic_DNA"/>
</dbReference>
<dbReference type="Proteomes" id="UP000243859">
    <property type="component" value="Unassembled WGS sequence"/>
</dbReference>
<feature type="transmembrane region" description="Helical" evidence="1">
    <location>
        <begin position="76"/>
        <end position="100"/>
    </location>
</feature>
<reference evidence="2 3" key="1">
    <citation type="submission" date="2018-04" db="EMBL/GenBank/DDBJ databases">
        <title>Genomic Encyclopedia of Archaeal and Bacterial Type Strains, Phase II (KMG-II): from individual species to whole genera.</title>
        <authorList>
            <person name="Goeker M."/>
        </authorList>
    </citation>
    <scope>NUCLEOTIDE SEQUENCE [LARGE SCALE GENOMIC DNA]</scope>
    <source>
        <strain evidence="2 3">DSM 18064</strain>
    </source>
</reference>
<protein>
    <submittedName>
        <fullName evidence="2">Uncharacterized protein DUF805</fullName>
    </submittedName>
</protein>
<evidence type="ECO:0000256" key="1">
    <source>
        <dbReference type="SAM" id="Phobius"/>
    </source>
</evidence>
<dbReference type="RefSeq" id="WP_107892681.1">
    <property type="nucleotide sequence ID" value="NZ_NHSI01000032.1"/>
</dbReference>
<feature type="transmembrane region" description="Helical" evidence="1">
    <location>
        <begin position="12"/>
        <end position="29"/>
    </location>
</feature>
<keyword evidence="1" id="KW-1133">Transmembrane helix</keyword>